<evidence type="ECO:0000256" key="1">
    <source>
        <dbReference type="SAM" id="MobiDB-lite"/>
    </source>
</evidence>
<reference evidence="2 3" key="1">
    <citation type="submission" date="2024-06" db="EMBL/GenBank/DDBJ databases">
        <title>A chromosome level genome sequence of Diviner's sage (Salvia divinorum).</title>
        <authorList>
            <person name="Ford S.A."/>
            <person name="Ro D.-K."/>
            <person name="Ness R.W."/>
            <person name="Phillips M.A."/>
        </authorList>
    </citation>
    <scope>NUCLEOTIDE SEQUENCE [LARGE SCALE GENOMIC DNA]</scope>
    <source>
        <strain evidence="2">SAF-2024a</strain>
        <tissue evidence="2">Leaf</tissue>
    </source>
</reference>
<feature type="compositionally biased region" description="Low complexity" evidence="1">
    <location>
        <begin position="93"/>
        <end position="107"/>
    </location>
</feature>
<proteinExistence type="predicted"/>
<name>A0ABD1HFT0_SALDI</name>
<sequence>MDLLEKAVLNALEKNKQPASAEKCQAPLGQEEICPHPYYGQPPEMEDFAQVNAAGSWNANGSWNPEKQRDAPWRDHPNFRWTDANPNQPAQPSPGGNPNWPGGHQPNWSGRNPANSYVPPHQRGFPGGNANHQGVQGSQWQNMNYNQNQGLGGNSHHHQGSSPYNSFQGNSHYNQGPGFNQQGAGSSHPYPKQQNRPTDDLVDDLLNSQQHLQSNMQANNDVVHKLQDAQLEQKAAMDMMSKQLSQIATSLNKMRGNDGKIPATVKMPGRENISEITLRSGRTYDEPKMRTGGEGEDGLFKQTEQAGDSYDLRNKDLMKPLPQMTDPFFLDQELEVPQTKPFPYRGAAKKKREDPVDFMEIFEKEKGGSSQLTLLTGPQTSPVQPFHKGVYCWKGTI</sequence>
<feature type="compositionally biased region" description="Polar residues" evidence="1">
    <location>
        <begin position="130"/>
        <end position="149"/>
    </location>
</feature>
<evidence type="ECO:0000313" key="3">
    <source>
        <dbReference type="Proteomes" id="UP001567538"/>
    </source>
</evidence>
<keyword evidence="3" id="KW-1185">Reference proteome</keyword>
<protein>
    <submittedName>
        <fullName evidence="2">Uncharacterized protein</fullName>
    </submittedName>
</protein>
<feature type="compositionally biased region" description="Basic and acidic residues" evidence="1">
    <location>
        <begin position="66"/>
        <end position="78"/>
    </location>
</feature>
<feature type="region of interest" description="Disordered" evidence="1">
    <location>
        <begin position="14"/>
        <end position="200"/>
    </location>
</feature>
<accession>A0ABD1HFT0</accession>
<dbReference type="AlphaFoldDB" id="A0ABD1HFT0"/>
<feature type="compositionally biased region" description="Polar residues" evidence="1">
    <location>
        <begin position="160"/>
        <end position="185"/>
    </location>
</feature>
<comment type="caution">
    <text evidence="2">The sequence shown here is derived from an EMBL/GenBank/DDBJ whole genome shotgun (WGS) entry which is preliminary data.</text>
</comment>
<dbReference type="Proteomes" id="UP001567538">
    <property type="component" value="Unassembled WGS sequence"/>
</dbReference>
<evidence type="ECO:0000313" key="2">
    <source>
        <dbReference type="EMBL" id="KAL1555014.1"/>
    </source>
</evidence>
<feature type="compositionally biased region" description="Polar residues" evidence="1">
    <location>
        <begin position="53"/>
        <end position="65"/>
    </location>
</feature>
<organism evidence="2 3">
    <name type="scientific">Salvia divinorum</name>
    <name type="common">Maria pastora</name>
    <name type="synonym">Diviner's sage</name>
    <dbReference type="NCBI Taxonomy" id="28513"/>
    <lineage>
        <taxon>Eukaryota</taxon>
        <taxon>Viridiplantae</taxon>
        <taxon>Streptophyta</taxon>
        <taxon>Embryophyta</taxon>
        <taxon>Tracheophyta</taxon>
        <taxon>Spermatophyta</taxon>
        <taxon>Magnoliopsida</taxon>
        <taxon>eudicotyledons</taxon>
        <taxon>Gunneridae</taxon>
        <taxon>Pentapetalae</taxon>
        <taxon>asterids</taxon>
        <taxon>lamiids</taxon>
        <taxon>Lamiales</taxon>
        <taxon>Lamiaceae</taxon>
        <taxon>Nepetoideae</taxon>
        <taxon>Mentheae</taxon>
        <taxon>Salviinae</taxon>
        <taxon>Salvia</taxon>
        <taxon>Salvia subgen. Calosphace</taxon>
    </lineage>
</organism>
<dbReference type="EMBL" id="JBEAFC010000006">
    <property type="protein sequence ID" value="KAL1555014.1"/>
    <property type="molecule type" value="Genomic_DNA"/>
</dbReference>
<gene>
    <name evidence="2" type="ORF">AAHA92_15503</name>
</gene>